<evidence type="ECO:0008006" key="3">
    <source>
        <dbReference type="Google" id="ProtNLM"/>
    </source>
</evidence>
<dbReference type="AlphaFoldDB" id="A0A7J7P981"/>
<reference evidence="1 2" key="1">
    <citation type="journal article" date="2020" name="IScience">
        <title>Genome Sequencing of the Endangered Kingdonia uniflora (Circaeasteraceae, Ranunculales) Reveals Potential Mechanisms of Evolutionary Specialization.</title>
        <authorList>
            <person name="Sun Y."/>
            <person name="Deng T."/>
            <person name="Zhang A."/>
            <person name="Moore M.J."/>
            <person name="Landis J.B."/>
            <person name="Lin N."/>
            <person name="Zhang H."/>
            <person name="Zhang X."/>
            <person name="Huang J."/>
            <person name="Zhang X."/>
            <person name="Sun H."/>
            <person name="Wang H."/>
        </authorList>
    </citation>
    <scope>NUCLEOTIDE SEQUENCE [LARGE SCALE GENOMIC DNA]</scope>
    <source>
        <strain evidence="1">TB1705</strain>
        <tissue evidence="1">Leaf</tissue>
    </source>
</reference>
<dbReference type="PANTHER" id="PTHR13520">
    <property type="entry name" value="RAD50-INTERACTING PROTEIN 1 RINT-1"/>
    <property type="match status" value="1"/>
</dbReference>
<evidence type="ECO:0000313" key="1">
    <source>
        <dbReference type="EMBL" id="KAF6175900.1"/>
    </source>
</evidence>
<keyword evidence="2" id="KW-1185">Reference proteome</keyword>
<dbReference type="InterPro" id="IPR007528">
    <property type="entry name" value="RINT1_Tip20"/>
</dbReference>
<dbReference type="PROSITE" id="PS51386">
    <property type="entry name" value="RINT1_TIP20"/>
    <property type="match status" value="1"/>
</dbReference>
<evidence type="ECO:0000313" key="2">
    <source>
        <dbReference type="Proteomes" id="UP000541444"/>
    </source>
</evidence>
<proteinExistence type="predicted"/>
<dbReference type="GO" id="GO:0006888">
    <property type="term" value="P:endoplasmic reticulum to Golgi vesicle-mediated transport"/>
    <property type="evidence" value="ECO:0007669"/>
    <property type="project" value="InterPro"/>
</dbReference>
<organism evidence="1 2">
    <name type="scientific">Kingdonia uniflora</name>
    <dbReference type="NCBI Taxonomy" id="39325"/>
    <lineage>
        <taxon>Eukaryota</taxon>
        <taxon>Viridiplantae</taxon>
        <taxon>Streptophyta</taxon>
        <taxon>Embryophyta</taxon>
        <taxon>Tracheophyta</taxon>
        <taxon>Spermatophyta</taxon>
        <taxon>Magnoliopsida</taxon>
        <taxon>Ranunculales</taxon>
        <taxon>Circaeasteraceae</taxon>
        <taxon>Kingdonia</taxon>
    </lineage>
</organism>
<comment type="caution">
    <text evidence="1">The sequence shown here is derived from an EMBL/GenBank/DDBJ whole genome shotgun (WGS) entry which is preliminary data.</text>
</comment>
<dbReference type="GO" id="GO:0060628">
    <property type="term" value="P:regulation of ER to Golgi vesicle-mediated transport"/>
    <property type="evidence" value="ECO:0007669"/>
    <property type="project" value="TreeGrafter"/>
</dbReference>
<dbReference type="PANTHER" id="PTHR13520:SF1">
    <property type="entry name" value="RINT1-LIKE PROTEIN MAG2"/>
    <property type="match status" value="1"/>
</dbReference>
<dbReference type="EMBL" id="JACGCM010000140">
    <property type="protein sequence ID" value="KAF6175900.1"/>
    <property type="molecule type" value="Genomic_DNA"/>
</dbReference>
<sequence length="781" mass="88303">MEPPSNSFPPIFHLSPPLISYLNQTLSQTTNATDLVSELQQQCSDLDQTLIDLNRKLEQTIITYSLHSGKIGGLFDGIKLKLEDIRASSCVSGGGFIGEELPVLAKEVARVETVRVYAETALKLDTFVGDIEDAVSSTMSGKLRKLPSGANSEETRLLAIESLKSAEDALASVTKSRPQWTHLVSAVDHRVDRALAVLRPQAIADHRTLLVSLGWPPPLSNLSSTNVNMGKSSDVLNPLFTMQGDLKKQYCENFLALCNLQELQRHRKSRQLKGYNREVALRQPLWAVEELVNPISLGCQRHFSKWIEKPDLIFALIYKITRDFIDSMDELLQPLVDRARLAGYSCREEWISGMVTSLAMYLAKEVFPIYVGQLAVDKTTGVPSHVKVSWLHLVDLMLSFDKKIQSLIAQSGVLIAVRDDENFQRLSSISIFCDRPDWLELWAEIEFSDTFDKLKPVMGEERSWKARVEGASHVSGSEDYNSPPVTSAVLQRLSLVVDRCKPLPSISLRARFIRLGGAPLIREFLNFLLHRCQEAEGMTALADDDALIKVTNSINGARYCESVLREWCEDVFFLEMGLDQDYESEIGAAENSVIFDEEIVKLEEFRMEWVEKLSTVVLRGFDARCRDYIKNRKQWQEKEEKNWTVSKSFVGALDYLQEKTSKLKESLNEIDFVIVWRSLATGVDRLVSNGVLLSSAKFHDSGVERFVSDVEVLFGVFRAWCLRPEGFFPRVSEGLKLLKTGKDEAKRGNEEGKERWLKECGIRHLSLIEAEKIIKNRVFVD</sequence>
<dbReference type="OrthoDB" id="2189254at2759"/>
<dbReference type="GO" id="GO:0070939">
    <property type="term" value="C:Dsl1/NZR complex"/>
    <property type="evidence" value="ECO:0007669"/>
    <property type="project" value="InterPro"/>
</dbReference>
<protein>
    <recommendedName>
        <fullName evidence="3">RINT1-like protein MAG2</fullName>
    </recommendedName>
</protein>
<dbReference type="Proteomes" id="UP000541444">
    <property type="component" value="Unassembled WGS sequence"/>
</dbReference>
<accession>A0A7J7P981</accession>
<name>A0A7J7P981_9MAGN</name>
<dbReference type="Pfam" id="PF04437">
    <property type="entry name" value="RINT1_TIP1"/>
    <property type="match status" value="1"/>
</dbReference>
<gene>
    <name evidence="1" type="ORF">GIB67_003388</name>
</gene>
<dbReference type="GO" id="GO:0006890">
    <property type="term" value="P:retrograde vesicle-mediated transport, Golgi to endoplasmic reticulum"/>
    <property type="evidence" value="ECO:0007669"/>
    <property type="project" value="InterPro"/>
</dbReference>